<protein>
    <submittedName>
        <fullName evidence="1">Uncharacterized protein</fullName>
    </submittedName>
</protein>
<accession>A0A8S5MS64</accession>
<organism evidence="1">
    <name type="scientific">Siphoviridae sp. ctD6g5</name>
    <dbReference type="NCBI Taxonomy" id="2826196"/>
    <lineage>
        <taxon>Viruses</taxon>
        <taxon>Duplodnaviria</taxon>
        <taxon>Heunggongvirae</taxon>
        <taxon>Uroviricota</taxon>
        <taxon>Caudoviricetes</taxon>
    </lineage>
</organism>
<reference evidence="1" key="1">
    <citation type="journal article" date="2021" name="Proc. Natl. Acad. Sci. U.S.A.">
        <title>A Catalog of Tens of Thousands of Viruses from Human Metagenomes Reveals Hidden Associations with Chronic Diseases.</title>
        <authorList>
            <person name="Tisza M.J."/>
            <person name="Buck C.B."/>
        </authorList>
    </citation>
    <scope>NUCLEOTIDE SEQUENCE</scope>
    <source>
        <strain evidence="1">CtD6g5</strain>
    </source>
</reference>
<sequence>MLQAITYYYINDLKKIAKTENHIPFIYDKEKGWQVDNANILNDRLMGYDGEGIGSTDMLLRIDEISEEEAMKAIKAS</sequence>
<proteinExistence type="predicted"/>
<dbReference type="EMBL" id="BK014970">
    <property type="protein sequence ID" value="DAD84984.1"/>
    <property type="molecule type" value="Genomic_DNA"/>
</dbReference>
<evidence type="ECO:0000313" key="1">
    <source>
        <dbReference type="EMBL" id="DAD84984.1"/>
    </source>
</evidence>
<name>A0A8S5MS64_9CAUD</name>